<dbReference type="PANTHER" id="PTHR43304">
    <property type="entry name" value="PHYTOCHROME-LIKE PROTEIN CPH1"/>
    <property type="match status" value="1"/>
</dbReference>
<dbReference type="CDD" id="cd00130">
    <property type="entry name" value="PAS"/>
    <property type="match status" value="4"/>
</dbReference>
<dbReference type="Gene3D" id="3.30.450.20">
    <property type="entry name" value="PAS domain"/>
    <property type="match status" value="5"/>
</dbReference>
<dbReference type="Pfam" id="PF13188">
    <property type="entry name" value="PAS_8"/>
    <property type="match status" value="1"/>
</dbReference>
<evidence type="ECO:0000256" key="4">
    <source>
        <dbReference type="ARBA" id="ARBA00022679"/>
    </source>
</evidence>
<dbReference type="InterPro" id="IPR052162">
    <property type="entry name" value="Sensor_kinase/Photoreceptor"/>
</dbReference>
<dbReference type="GO" id="GO:0000155">
    <property type="term" value="F:phosphorelay sensor kinase activity"/>
    <property type="evidence" value="ECO:0007669"/>
    <property type="project" value="InterPro"/>
</dbReference>
<dbReference type="RefSeq" id="WP_183603352.1">
    <property type="nucleotide sequence ID" value="NZ_JACHXK010000017.1"/>
</dbReference>
<dbReference type="GO" id="GO:0046983">
    <property type="term" value="F:protein dimerization activity"/>
    <property type="evidence" value="ECO:0007669"/>
    <property type="project" value="InterPro"/>
</dbReference>
<dbReference type="SMART" id="SM00086">
    <property type="entry name" value="PAC"/>
    <property type="match status" value="4"/>
</dbReference>
<evidence type="ECO:0000256" key="5">
    <source>
        <dbReference type="ARBA" id="ARBA00022777"/>
    </source>
</evidence>
<evidence type="ECO:0000259" key="8">
    <source>
        <dbReference type="PROSITE" id="PS50113"/>
    </source>
</evidence>
<dbReference type="SMART" id="SM00091">
    <property type="entry name" value="PAS"/>
    <property type="match status" value="5"/>
</dbReference>
<gene>
    <name evidence="9" type="ORF">FHS18_005368</name>
</gene>
<name>A0A7W5B2J7_9BACL</name>
<keyword evidence="4" id="KW-0808">Transferase</keyword>
<dbReference type="GO" id="GO:0016020">
    <property type="term" value="C:membrane"/>
    <property type="evidence" value="ECO:0007669"/>
    <property type="project" value="InterPro"/>
</dbReference>
<protein>
    <recommendedName>
        <fullName evidence="2">histidine kinase</fullName>
        <ecNumber evidence="2">2.7.13.3</ecNumber>
    </recommendedName>
</protein>
<dbReference type="InterPro" id="IPR013655">
    <property type="entry name" value="PAS_fold_3"/>
</dbReference>
<evidence type="ECO:0000256" key="3">
    <source>
        <dbReference type="ARBA" id="ARBA00022553"/>
    </source>
</evidence>
<dbReference type="InterPro" id="IPR000700">
    <property type="entry name" value="PAS-assoc_C"/>
</dbReference>
<dbReference type="PANTHER" id="PTHR43304:SF1">
    <property type="entry name" value="PAC DOMAIN-CONTAINING PROTEIN"/>
    <property type="match status" value="1"/>
</dbReference>
<dbReference type="GO" id="GO:0006355">
    <property type="term" value="P:regulation of DNA-templated transcription"/>
    <property type="evidence" value="ECO:0007669"/>
    <property type="project" value="InterPro"/>
</dbReference>
<keyword evidence="3" id="KW-0597">Phosphoprotein</keyword>
<dbReference type="InterPro" id="IPR003594">
    <property type="entry name" value="HATPase_dom"/>
</dbReference>
<dbReference type="Pfam" id="PF07730">
    <property type="entry name" value="HisKA_3"/>
    <property type="match status" value="1"/>
</dbReference>
<dbReference type="Gene3D" id="3.30.565.10">
    <property type="entry name" value="Histidine kinase-like ATPase, C-terminal domain"/>
    <property type="match status" value="1"/>
</dbReference>
<dbReference type="Pfam" id="PF08447">
    <property type="entry name" value="PAS_3"/>
    <property type="match status" value="2"/>
</dbReference>
<dbReference type="InterPro" id="IPR001610">
    <property type="entry name" value="PAC"/>
</dbReference>
<feature type="domain" description="PAC" evidence="8">
    <location>
        <begin position="334"/>
        <end position="386"/>
    </location>
</feature>
<dbReference type="EC" id="2.7.13.3" evidence="2"/>
<dbReference type="SUPFAM" id="SSF55874">
    <property type="entry name" value="ATPase domain of HSP90 chaperone/DNA topoisomerase II/histidine kinase"/>
    <property type="match status" value="1"/>
</dbReference>
<evidence type="ECO:0000259" key="7">
    <source>
        <dbReference type="PROSITE" id="PS50112"/>
    </source>
</evidence>
<dbReference type="InterPro" id="IPR013656">
    <property type="entry name" value="PAS_4"/>
</dbReference>
<dbReference type="Pfam" id="PF02518">
    <property type="entry name" value="HATPase_c"/>
    <property type="match status" value="1"/>
</dbReference>
<evidence type="ECO:0000256" key="6">
    <source>
        <dbReference type="SAM" id="Coils"/>
    </source>
</evidence>
<dbReference type="Pfam" id="PF00989">
    <property type="entry name" value="PAS"/>
    <property type="match status" value="1"/>
</dbReference>
<evidence type="ECO:0000313" key="10">
    <source>
        <dbReference type="Proteomes" id="UP000570361"/>
    </source>
</evidence>
<dbReference type="InterPro" id="IPR013767">
    <property type="entry name" value="PAS_fold"/>
</dbReference>
<organism evidence="9 10">
    <name type="scientific">Paenibacillus phyllosphaerae</name>
    <dbReference type="NCBI Taxonomy" id="274593"/>
    <lineage>
        <taxon>Bacteria</taxon>
        <taxon>Bacillati</taxon>
        <taxon>Bacillota</taxon>
        <taxon>Bacilli</taxon>
        <taxon>Bacillales</taxon>
        <taxon>Paenibacillaceae</taxon>
        <taxon>Paenibacillus</taxon>
    </lineage>
</organism>
<evidence type="ECO:0000256" key="1">
    <source>
        <dbReference type="ARBA" id="ARBA00000085"/>
    </source>
</evidence>
<keyword evidence="10" id="KW-1185">Reference proteome</keyword>
<feature type="domain" description="PAC" evidence="8">
    <location>
        <begin position="85"/>
        <end position="136"/>
    </location>
</feature>
<evidence type="ECO:0000256" key="2">
    <source>
        <dbReference type="ARBA" id="ARBA00012438"/>
    </source>
</evidence>
<feature type="coiled-coil region" evidence="6">
    <location>
        <begin position="617"/>
        <end position="651"/>
    </location>
</feature>
<dbReference type="Pfam" id="PF08448">
    <property type="entry name" value="PAS_4"/>
    <property type="match status" value="1"/>
</dbReference>
<dbReference type="Proteomes" id="UP000570361">
    <property type="component" value="Unassembled WGS sequence"/>
</dbReference>
<dbReference type="InterPro" id="IPR000014">
    <property type="entry name" value="PAS"/>
</dbReference>
<keyword evidence="6" id="KW-0175">Coiled coil</keyword>
<proteinExistence type="predicted"/>
<dbReference type="InterPro" id="IPR036890">
    <property type="entry name" value="HATPase_C_sf"/>
</dbReference>
<comment type="catalytic activity">
    <reaction evidence="1">
        <text>ATP + protein L-histidine = ADP + protein N-phospho-L-histidine.</text>
        <dbReference type="EC" id="2.7.13.3"/>
    </reaction>
</comment>
<feature type="domain" description="PAS" evidence="7">
    <location>
        <begin position="137"/>
        <end position="207"/>
    </location>
</feature>
<dbReference type="AlphaFoldDB" id="A0A7W5B2J7"/>
<feature type="domain" description="PAC" evidence="8">
    <location>
        <begin position="576"/>
        <end position="626"/>
    </location>
</feature>
<sequence>MEKLPFTDGQRYLSRLDHLMETLDIAIVSNDILHNTISVSPSILAITGYPPEHFWHAPNWTKLIIPEDLPVLHQAREDARAHLPSICEYRIRTKAGELKWLQIRTVPIEEEGKANYYESIVVDITIRKRKEQEIALQERRYRSLFENNRDLVMEFDLEGNLKAINKDTVALFGATEEELLGAPICQFLLDSELPKIEEMFAAARSGHSPSVEVLSTPIHGVSLLWSVTCAPIILNGELQGIYAICRDITEQRHLECQLKESIRLFHLLTEHMSDVISIVSAQGGAIFISPSLGHVLGYAADEFMASQPYQYVYAEDAPVAREAIAKVVATGLAHEIRLRYVHKQGHLVDMELKGAPIFDKDGKVVSIVVVARDISAKVYKEKLLEESERRYRSLVEYSPQAIGAVRNGKLVFLNKAAAELLGAATPQEALACPIEYFLPDGMTADALETLELDKPFEMKIRRLDGRLILIEARKGYEPETETEEYIFHDISERKQAELALKESEERYRQLFELSPDAVMVVKDKKLAFINPAAIRLLGASSKEELIGYDVFGLIDNTYKASTHERMRQLEQGNRAELTELRLLRLDGSGLDIEVTSSPISFNGDFAYLSVVRDITARKRMEEEKHLAELRLKESEERFQRLQIRLDRFSKDLFSIMSVHELEQRLLQEIQEVLAVEQVQLLTLDGAGRCIVEKESYPHQLCRYLEENNPNREIGELNDCEEGHYVYIGNFHNQEHVLYLSRLPMRSQHESKLVWLKTMIRYVNNIYDNFKMIEDLTAELKQTKENQQVPAWFSRFLFTLSEKERKSLAQDLHDSALQEQIIWYRKLDMLLSEGGLNENSRDELERIREGLLDVVYQIRLTCNELRPPLLKELGLVPSLQQLFEITQLRSDYTVEFEAVRIRDQLNDELALSIYRIVQELLANASKHSNASVVRFQLVDDGDSLRLLYADNGIGMKHVTTAANGSMGLSGIQERARSLNGTVRIEPDLRPGLSISIHFPTLWT</sequence>
<evidence type="ECO:0000313" key="9">
    <source>
        <dbReference type="EMBL" id="MBB3113265.1"/>
    </source>
</evidence>
<dbReference type="EMBL" id="JACHXK010000017">
    <property type="protein sequence ID" value="MBB3113265.1"/>
    <property type="molecule type" value="Genomic_DNA"/>
</dbReference>
<dbReference type="SMART" id="SM00387">
    <property type="entry name" value="HATPase_c"/>
    <property type="match status" value="1"/>
</dbReference>
<dbReference type="InterPro" id="IPR035965">
    <property type="entry name" value="PAS-like_dom_sf"/>
</dbReference>
<reference evidence="9 10" key="1">
    <citation type="submission" date="2020-08" db="EMBL/GenBank/DDBJ databases">
        <title>Genomic Encyclopedia of Type Strains, Phase III (KMG-III): the genomes of soil and plant-associated and newly described type strains.</title>
        <authorList>
            <person name="Whitman W."/>
        </authorList>
    </citation>
    <scope>NUCLEOTIDE SEQUENCE [LARGE SCALE GENOMIC DNA]</scope>
    <source>
        <strain evidence="9 10">CECT 5862</strain>
    </source>
</reference>
<accession>A0A7W5B2J7</accession>
<comment type="caution">
    <text evidence="9">The sequence shown here is derived from an EMBL/GenBank/DDBJ whole genome shotgun (WGS) entry which is preliminary data.</text>
</comment>
<dbReference type="PROSITE" id="PS50112">
    <property type="entry name" value="PAS"/>
    <property type="match status" value="2"/>
</dbReference>
<dbReference type="PROSITE" id="PS50113">
    <property type="entry name" value="PAC"/>
    <property type="match status" value="3"/>
</dbReference>
<dbReference type="InterPro" id="IPR011712">
    <property type="entry name" value="Sig_transdc_His_kin_sub3_dim/P"/>
</dbReference>
<dbReference type="NCBIfam" id="TIGR00229">
    <property type="entry name" value="sensory_box"/>
    <property type="match status" value="5"/>
</dbReference>
<feature type="domain" description="PAS" evidence="7">
    <location>
        <begin position="261"/>
        <end position="331"/>
    </location>
</feature>
<keyword evidence="5" id="KW-0418">Kinase</keyword>
<dbReference type="CDD" id="cd16917">
    <property type="entry name" value="HATPase_UhpB-NarQ-NarX-like"/>
    <property type="match status" value="1"/>
</dbReference>
<dbReference type="SUPFAM" id="SSF55785">
    <property type="entry name" value="PYP-like sensor domain (PAS domain)"/>
    <property type="match status" value="5"/>
</dbReference>